<dbReference type="GO" id="GO:0005049">
    <property type="term" value="F:nuclear export signal receptor activity"/>
    <property type="evidence" value="ECO:0007669"/>
    <property type="project" value="TreeGrafter"/>
</dbReference>
<keyword evidence="10" id="KW-1185">Reference proteome</keyword>
<dbReference type="Pfam" id="PF08506">
    <property type="entry name" value="Cse1"/>
    <property type="match status" value="1"/>
</dbReference>
<name>A0A7I8LGJ0_SPIIN</name>
<dbReference type="InterPro" id="IPR016024">
    <property type="entry name" value="ARM-type_fold"/>
</dbReference>
<organism evidence="9 10">
    <name type="scientific">Spirodela intermedia</name>
    <name type="common">Intermediate duckweed</name>
    <dbReference type="NCBI Taxonomy" id="51605"/>
    <lineage>
        <taxon>Eukaryota</taxon>
        <taxon>Viridiplantae</taxon>
        <taxon>Streptophyta</taxon>
        <taxon>Embryophyta</taxon>
        <taxon>Tracheophyta</taxon>
        <taxon>Spermatophyta</taxon>
        <taxon>Magnoliopsida</taxon>
        <taxon>Liliopsida</taxon>
        <taxon>Araceae</taxon>
        <taxon>Lemnoideae</taxon>
        <taxon>Spirodela</taxon>
    </lineage>
</organism>
<evidence type="ECO:0000256" key="2">
    <source>
        <dbReference type="ARBA" id="ARBA00004496"/>
    </source>
</evidence>
<evidence type="ECO:0000256" key="4">
    <source>
        <dbReference type="ARBA" id="ARBA00022448"/>
    </source>
</evidence>
<proteinExistence type="inferred from homology"/>
<dbReference type="GO" id="GO:0006611">
    <property type="term" value="P:protein export from nucleus"/>
    <property type="evidence" value="ECO:0007669"/>
    <property type="project" value="TreeGrafter"/>
</dbReference>
<keyword evidence="7" id="KW-0539">Nucleus</keyword>
<sequence length="976" mass="108933">MDPGGAITLENLSIWFLNTLSPLPEPRRKAEEELSRAAEAHGFSLAVLRLVSEGGADEHVRHAAAVHFKNFLRARWSPRSSQPGDSSLSPNPIPDAEKEQIKAILVGFMLASPPRIQSQLSEALTVVSSHDFPRAWPTLLPELVSSLRSATDYRAINGLLGAANSIFKKFRSAFGSDNDTRLDLKYCLDGFAGPLLEIFLKTARQIDAARTSPAVDVAVLRLMFESQRLCCRIFFSLNSIELPEFFEDHMKEWMSGFSAYLNSPYAHALALEADGTVDTLRAAICENLQLYMKMNEEEFQGYLEDFVSAVYNLLMTSSPSSSRDQLIITAIKFLTTVSTSVHHGLFGNPEVLPQICQSVIFPNIRVREEDEELFEMNHVEYIRRDIEGSDADTRRRIACELLKGIAVNYKDQVMAITSEQIQRMLAAYQANPSENWKDKDCAIYLVVSLATKKPTGGMDVAYLINIESFFASAIIPELQSRDVNAAPVLKAGALKFCTVFRSQIPKQTAILLFPDLIRFLASDSNVVHSYAANCIEKLLLVKDGGHLRYSASDIGPFLLALMNNLFTALRIPDSQENPYIMKCIMRVLGTAEIGREVVVPCVTWLVSVLGDVCKNPKDPIFNHYLFESIATLIRRTCEKDQSLVGLFEGNLFPALQNILVNDISEFWPYAFQIFAQLVEINRPPLSPSYMQLFQVLLSPESWNRPASVPALVRLLRAYLQKMPNELNSEGRLSQVLGIFKSLVSVSNTEELGFYVLNTVIENLQYEVLAPYIGHIWSVLFTRLQARQTIRFVKLLVIFMSLVLVKHGPSVLVESINSVQPNLFITLVDKFWIPNLKQITGFVEVKLTSSASTRLLCESPVLLDSSATELCGKMLDSVITLLARPEEQRVEEEVDVTDIGGAFGHSSAFARLHNAGKKDEDPLENVIKDPKQFFVTSLARLSALSPGKYPAVIETYVDAANKEALNELCKMYNCGIV</sequence>
<feature type="domain" description="Importin N-terminal" evidence="8">
    <location>
        <begin position="30"/>
        <end position="111"/>
    </location>
</feature>
<gene>
    <name evidence="9" type="ORF">SI8410_15019610</name>
</gene>
<evidence type="ECO:0000256" key="1">
    <source>
        <dbReference type="ARBA" id="ARBA00004123"/>
    </source>
</evidence>
<dbReference type="InterPro" id="IPR005043">
    <property type="entry name" value="XPO2_C"/>
</dbReference>
<dbReference type="SUPFAM" id="SSF48371">
    <property type="entry name" value="ARM repeat"/>
    <property type="match status" value="1"/>
</dbReference>
<accession>A0A7I8LGJ0</accession>
<evidence type="ECO:0000259" key="8">
    <source>
        <dbReference type="PROSITE" id="PS50166"/>
    </source>
</evidence>
<comment type="subcellular location">
    <subcellularLocation>
        <location evidence="2">Cytoplasm</location>
    </subcellularLocation>
    <subcellularLocation>
        <location evidence="1">Nucleus</location>
    </subcellularLocation>
</comment>
<evidence type="ECO:0000256" key="3">
    <source>
        <dbReference type="ARBA" id="ARBA00008669"/>
    </source>
</evidence>
<dbReference type="PROSITE" id="PS50166">
    <property type="entry name" value="IMPORTIN_B_NT"/>
    <property type="match status" value="1"/>
</dbReference>
<evidence type="ECO:0000256" key="7">
    <source>
        <dbReference type="ARBA" id="ARBA00023242"/>
    </source>
</evidence>
<dbReference type="PANTHER" id="PTHR10997:SF8">
    <property type="entry name" value="EXPORTIN-2"/>
    <property type="match status" value="1"/>
</dbReference>
<evidence type="ECO:0000256" key="5">
    <source>
        <dbReference type="ARBA" id="ARBA00022490"/>
    </source>
</evidence>
<dbReference type="GO" id="GO:0006606">
    <property type="term" value="P:protein import into nucleus"/>
    <property type="evidence" value="ECO:0007669"/>
    <property type="project" value="TreeGrafter"/>
</dbReference>
<dbReference type="Pfam" id="PF03378">
    <property type="entry name" value="CAS_CSE1"/>
    <property type="match status" value="1"/>
</dbReference>
<dbReference type="GO" id="GO:0005635">
    <property type="term" value="C:nuclear envelope"/>
    <property type="evidence" value="ECO:0007669"/>
    <property type="project" value="TreeGrafter"/>
</dbReference>
<evidence type="ECO:0000313" key="10">
    <source>
        <dbReference type="Proteomes" id="UP000663760"/>
    </source>
</evidence>
<dbReference type="GO" id="GO:0005829">
    <property type="term" value="C:cytosol"/>
    <property type="evidence" value="ECO:0007669"/>
    <property type="project" value="TreeGrafter"/>
</dbReference>
<dbReference type="Gene3D" id="1.25.10.10">
    <property type="entry name" value="Leucine-rich Repeat Variant"/>
    <property type="match status" value="1"/>
</dbReference>
<dbReference type="GO" id="GO:0031267">
    <property type="term" value="F:small GTPase binding"/>
    <property type="evidence" value="ECO:0007669"/>
    <property type="project" value="InterPro"/>
</dbReference>
<dbReference type="PANTHER" id="PTHR10997">
    <property type="entry name" value="IMPORTIN-7, 8, 11"/>
    <property type="match status" value="1"/>
</dbReference>
<evidence type="ECO:0000256" key="6">
    <source>
        <dbReference type="ARBA" id="ARBA00022927"/>
    </source>
</evidence>
<dbReference type="AlphaFoldDB" id="A0A7I8LGJ0"/>
<dbReference type="SMART" id="SM00913">
    <property type="entry name" value="IBN_N"/>
    <property type="match status" value="1"/>
</dbReference>
<reference evidence="9" key="1">
    <citation type="submission" date="2020-02" db="EMBL/GenBank/DDBJ databases">
        <authorList>
            <person name="Scholz U."/>
            <person name="Mascher M."/>
            <person name="Fiebig A."/>
        </authorList>
    </citation>
    <scope>NUCLEOTIDE SEQUENCE</scope>
</reference>
<evidence type="ECO:0000313" key="9">
    <source>
        <dbReference type="EMBL" id="CAA7408932.1"/>
    </source>
</evidence>
<dbReference type="InterPro" id="IPR001494">
    <property type="entry name" value="Importin-beta_N"/>
</dbReference>
<dbReference type="FunFam" id="1.25.10.10:FF:000057">
    <property type="entry name" value="Exportin-2 isoform 1"/>
    <property type="match status" value="1"/>
</dbReference>
<dbReference type="Proteomes" id="UP000663760">
    <property type="component" value="Chromosome 15"/>
</dbReference>
<dbReference type="OrthoDB" id="3268246at2759"/>
<comment type="similarity">
    <text evidence="3">Belongs to the XPO2/CSE1 family.</text>
</comment>
<keyword evidence="6" id="KW-0653">Protein transport</keyword>
<dbReference type="InterPro" id="IPR011989">
    <property type="entry name" value="ARM-like"/>
</dbReference>
<dbReference type="Pfam" id="PF03810">
    <property type="entry name" value="IBN_N"/>
    <property type="match status" value="1"/>
</dbReference>
<dbReference type="EMBL" id="LR746278">
    <property type="protein sequence ID" value="CAA7408932.1"/>
    <property type="molecule type" value="Genomic_DNA"/>
</dbReference>
<protein>
    <recommendedName>
        <fullName evidence="8">Importin N-terminal domain-containing protein</fullName>
    </recommendedName>
</protein>
<keyword evidence="5" id="KW-0963">Cytoplasm</keyword>
<dbReference type="InterPro" id="IPR013713">
    <property type="entry name" value="XPO2_central"/>
</dbReference>
<keyword evidence="4" id="KW-0813">Transport</keyword>